<feature type="transmembrane region" description="Helical" evidence="5">
    <location>
        <begin position="289"/>
        <end position="310"/>
    </location>
</feature>
<dbReference type="Gene3D" id="2.30.30.60">
    <property type="match status" value="1"/>
</dbReference>
<dbReference type="Gene3D" id="1.10.287.1260">
    <property type="match status" value="1"/>
</dbReference>
<keyword evidence="9" id="KW-1185">Reference proteome</keyword>
<sequence length="554" mass="61269">MITGMALLVRACLISFAFCLAVCTAACAQDDDSEAAPFAYQVDQINAGLPPVERQLRLDTPRSTIDSYLEAIEDDDFARAAHVLNLSAIPLEEQAEQAPRLALMLAFVLRRHNLIDWSELPDQPDARVLPDLAQSGSPYSRRSIELGEVRLDGRPVPISLQRFQAGEDEPVWLFSPLTVERTPEIFAEIRPGLLGRWIPLEERLDNLGKDSSWELLAAALLLVAGILSGVTVYYGLRALAKRLSWLRSGRKIGLTLSILVAAIAIRFGATDLVLLTGPIASNLAIASEAVGLAAGGWLFVQVVAAVSLGLSRRYVVPLEIDDPGNRRIKTTVYVMRRMALVFVALLWLGYIIHRVGVFDSFGLSVLASAGALGVLVTIAARPLLGNMVAGLQIALTDPLRVGDVVVYDGHWATVEDIAFAHTVLRTWLDTRLIVPHSDFLSKPFENWSKEGEEVRRIVKIPVDYRIEVDQVRRKVEEIVEGDPRSTSAPLVELVEADAETAVLWIWISGSTSFTSWYLHNEIREKVIAFLRDLEDGAYLPRQRHVLLRGDPRRS</sequence>
<dbReference type="InterPro" id="IPR023408">
    <property type="entry name" value="MscS_beta-dom_sf"/>
</dbReference>
<feature type="domain" description="Mechanosensitive ion channel MscS" evidence="7">
    <location>
        <begin position="384"/>
        <end position="449"/>
    </location>
</feature>
<comment type="subcellular location">
    <subcellularLocation>
        <location evidence="1">Membrane</location>
    </subcellularLocation>
</comment>
<keyword evidence="2 5" id="KW-0812">Transmembrane</keyword>
<proteinExistence type="predicted"/>
<evidence type="ECO:0000313" key="8">
    <source>
        <dbReference type="EMBL" id="SDL63832.1"/>
    </source>
</evidence>
<name>A0A1G9LP81_9RHOB</name>
<protein>
    <submittedName>
        <fullName evidence="8">Small-conductance mechanosensitive channel</fullName>
    </submittedName>
</protein>
<dbReference type="STRING" id="525640.SAMN04487971_1162"/>
<dbReference type="Proteomes" id="UP000199555">
    <property type="component" value="Unassembled WGS sequence"/>
</dbReference>
<feature type="signal peptide" evidence="6">
    <location>
        <begin position="1"/>
        <end position="28"/>
    </location>
</feature>
<dbReference type="PANTHER" id="PTHR30566:SF25">
    <property type="entry name" value="INNER MEMBRANE PROTEIN"/>
    <property type="match status" value="1"/>
</dbReference>
<dbReference type="OrthoDB" id="9792218at2"/>
<feature type="transmembrane region" description="Helical" evidence="5">
    <location>
        <begin position="364"/>
        <end position="384"/>
    </location>
</feature>
<evidence type="ECO:0000256" key="4">
    <source>
        <dbReference type="ARBA" id="ARBA00023136"/>
    </source>
</evidence>
<keyword evidence="3 5" id="KW-1133">Transmembrane helix</keyword>
<evidence type="ECO:0000256" key="1">
    <source>
        <dbReference type="ARBA" id="ARBA00004370"/>
    </source>
</evidence>
<evidence type="ECO:0000256" key="2">
    <source>
        <dbReference type="ARBA" id="ARBA00022692"/>
    </source>
</evidence>
<dbReference type="EMBL" id="FNGE01000016">
    <property type="protein sequence ID" value="SDL63832.1"/>
    <property type="molecule type" value="Genomic_DNA"/>
</dbReference>
<dbReference type="GO" id="GO:0008381">
    <property type="term" value="F:mechanosensitive monoatomic ion channel activity"/>
    <property type="evidence" value="ECO:0007669"/>
    <property type="project" value="UniProtKB-ARBA"/>
</dbReference>
<dbReference type="Pfam" id="PF00924">
    <property type="entry name" value="MS_channel_2nd"/>
    <property type="match status" value="1"/>
</dbReference>
<keyword evidence="6" id="KW-0732">Signal</keyword>
<evidence type="ECO:0000256" key="6">
    <source>
        <dbReference type="SAM" id="SignalP"/>
    </source>
</evidence>
<dbReference type="AlphaFoldDB" id="A0A1G9LP81"/>
<organism evidence="8 9">
    <name type="scientific">Paracoccus chinensis</name>
    <dbReference type="NCBI Taxonomy" id="525640"/>
    <lineage>
        <taxon>Bacteria</taxon>
        <taxon>Pseudomonadati</taxon>
        <taxon>Pseudomonadota</taxon>
        <taxon>Alphaproteobacteria</taxon>
        <taxon>Rhodobacterales</taxon>
        <taxon>Paracoccaceae</taxon>
        <taxon>Paracoccus</taxon>
    </lineage>
</organism>
<evidence type="ECO:0000313" key="9">
    <source>
        <dbReference type="Proteomes" id="UP000199555"/>
    </source>
</evidence>
<accession>A0A1G9LP81</accession>
<feature type="transmembrane region" description="Helical" evidence="5">
    <location>
        <begin position="252"/>
        <end position="269"/>
    </location>
</feature>
<evidence type="ECO:0000256" key="3">
    <source>
        <dbReference type="ARBA" id="ARBA00022989"/>
    </source>
</evidence>
<gene>
    <name evidence="8" type="ORF">SAMN04487971_1162</name>
</gene>
<feature type="transmembrane region" description="Helical" evidence="5">
    <location>
        <begin position="331"/>
        <end position="352"/>
    </location>
</feature>
<reference evidence="9" key="1">
    <citation type="submission" date="2016-10" db="EMBL/GenBank/DDBJ databases">
        <authorList>
            <person name="Varghese N."/>
            <person name="Submissions S."/>
        </authorList>
    </citation>
    <scope>NUCLEOTIDE SEQUENCE [LARGE SCALE GENOMIC DNA]</scope>
    <source>
        <strain evidence="9">CGMCC 1.7655</strain>
    </source>
</reference>
<evidence type="ECO:0000256" key="5">
    <source>
        <dbReference type="SAM" id="Phobius"/>
    </source>
</evidence>
<dbReference type="PANTHER" id="PTHR30566">
    <property type="entry name" value="YNAI-RELATED MECHANOSENSITIVE ION CHANNEL"/>
    <property type="match status" value="1"/>
</dbReference>
<dbReference type="SUPFAM" id="SSF50182">
    <property type="entry name" value="Sm-like ribonucleoproteins"/>
    <property type="match status" value="1"/>
</dbReference>
<keyword evidence="4 5" id="KW-0472">Membrane</keyword>
<feature type="chain" id="PRO_5011546558" evidence="6">
    <location>
        <begin position="29"/>
        <end position="554"/>
    </location>
</feature>
<dbReference type="InterPro" id="IPR006685">
    <property type="entry name" value="MscS_channel_2nd"/>
</dbReference>
<dbReference type="GO" id="GO:0016020">
    <property type="term" value="C:membrane"/>
    <property type="evidence" value="ECO:0007669"/>
    <property type="project" value="UniProtKB-SubCell"/>
</dbReference>
<evidence type="ECO:0000259" key="7">
    <source>
        <dbReference type="Pfam" id="PF00924"/>
    </source>
</evidence>
<feature type="transmembrane region" description="Helical" evidence="5">
    <location>
        <begin position="215"/>
        <end position="240"/>
    </location>
</feature>
<dbReference type="InterPro" id="IPR010920">
    <property type="entry name" value="LSM_dom_sf"/>
</dbReference>